<sequence>MILEEINKPLMQLGLQMTQEGKLVKVPVATTISEIERRTRSLVNELQKRHIHEDALKCCKEEYLQENYFHAVFEAAKSLSEKVREKIGIQDDGTRLFDQALAVNNPKLAMNALQTSSQRNAQNGLKEILNGVTRISFLHRQLDECTVVHQYNK</sequence>
<dbReference type="RefSeq" id="WP_143160737.1">
    <property type="nucleotide sequence ID" value="NZ_FQZY01000045.1"/>
</dbReference>
<protein>
    <submittedName>
        <fullName evidence="2">TIGR02391 family protein</fullName>
    </submittedName>
</protein>
<reference evidence="2 3" key="1">
    <citation type="submission" date="2016-11" db="EMBL/GenBank/DDBJ databases">
        <authorList>
            <person name="Jaros S."/>
            <person name="Januszkiewicz K."/>
            <person name="Wedrychowicz H."/>
        </authorList>
    </citation>
    <scope>NUCLEOTIDE SEQUENCE [LARGE SCALE GENOMIC DNA]</scope>
    <source>
        <strain evidence="2 3">DSM 15480</strain>
    </source>
</reference>
<accession>A0A1M6RYY6</accession>
<feature type="domain" description="Conserved hypothetical protein CHP02391" evidence="1">
    <location>
        <begin position="49"/>
        <end position="133"/>
    </location>
</feature>
<dbReference type="STRING" id="1121950.SAMN02745243_02810"/>
<evidence type="ECO:0000259" key="1">
    <source>
        <dbReference type="Pfam" id="PF09509"/>
    </source>
</evidence>
<organism evidence="2 3">
    <name type="scientific">Hespellia stercorisuis DSM 15480</name>
    <dbReference type="NCBI Taxonomy" id="1121950"/>
    <lineage>
        <taxon>Bacteria</taxon>
        <taxon>Bacillati</taxon>
        <taxon>Bacillota</taxon>
        <taxon>Clostridia</taxon>
        <taxon>Lachnospirales</taxon>
        <taxon>Lachnospiraceae</taxon>
        <taxon>Hespellia</taxon>
    </lineage>
</organism>
<dbReference type="OrthoDB" id="1863356at2"/>
<dbReference type="AlphaFoldDB" id="A0A1M6RYY6"/>
<evidence type="ECO:0000313" key="3">
    <source>
        <dbReference type="Proteomes" id="UP000184301"/>
    </source>
</evidence>
<dbReference type="Proteomes" id="UP000184301">
    <property type="component" value="Unassembled WGS sequence"/>
</dbReference>
<dbReference type="NCBIfam" id="TIGR02391">
    <property type="entry name" value="hypoth_ymh"/>
    <property type="match status" value="1"/>
</dbReference>
<dbReference type="Pfam" id="PF09509">
    <property type="entry name" value="Hypoth_Ymh"/>
    <property type="match status" value="1"/>
</dbReference>
<gene>
    <name evidence="2" type="ORF">SAMN02745243_02810</name>
</gene>
<dbReference type="InterPro" id="IPR012654">
    <property type="entry name" value="CHP02391"/>
</dbReference>
<name>A0A1M6RYY6_9FIRM</name>
<keyword evidence="3" id="KW-1185">Reference proteome</keyword>
<evidence type="ECO:0000313" key="2">
    <source>
        <dbReference type="EMBL" id="SHK37671.1"/>
    </source>
</evidence>
<proteinExistence type="predicted"/>
<dbReference type="EMBL" id="FQZY01000045">
    <property type="protein sequence ID" value="SHK37671.1"/>
    <property type="molecule type" value="Genomic_DNA"/>
</dbReference>